<evidence type="ECO:0000313" key="2">
    <source>
        <dbReference type="Proteomes" id="UP000703661"/>
    </source>
</evidence>
<name>A0A9P6T3N9_9FUNG</name>
<protein>
    <submittedName>
        <fullName evidence="1">Uncharacterized protein</fullName>
    </submittedName>
</protein>
<organism evidence="1 2">
    <name type="scientific">Entomortierella chlamydospora</name>
    <dbReference type="NCBI Taxonomy" id="101097"/>
    <lineage>
        <taxon>Eukaryota</taxon>
        <taxon>Fungi</taxon>
        <taxon>Fungi incertae sedis</taxon>
        <taxon>Mucoromycota</taxon>
        <taxon>Mortierellomycotina</taxon>
        <taxon>Mortierellomycetes</taxon>
        <taxon>Mortierellales</taxon>
        <taxon>Mortierellaceae</taxon>
        <taxon>Entomortierella</taxon>
    </lineage>
</organism>
<accession>A0A9P6T3N9</accession>
<feature type="non-terminal residue" evidence="1">
    <location>
        <position position="54"/>
    </location>
</feature>
<sequence>MSRPATVFTGLLVSGAILYHFRAELTSDMRQVRNQLTDVQNRLAGSVPGNKISN</sequence>
<reference evidence="1" key="1">
    <citation type="journal article" date="2020" name="Fungal Divers.">
        <title>Resolving the Mortierellaceae phylogeny through synthesis of multi-gene phylogenetics and phylogenomics.</title>
        <authorList>
            <person name="Vandepol N."/>
            <person name="Liber J."/>
            <person name="Desiro A."/>
            <person name="Na H."/>
            <person name="Kennedy M."/>
            <person name="Barry K."/>
            <person name="Grigoriev I.V."/>
            <person name="Miller A.N."/>
            <person name="O'Donnell K."/>
            <person name="Stajich J.E."/>
            <person name="Bonito G."/>
        </authorList>
    </citation>
    <scope>NUCLEOTIDE SEQUENCE</scope>
    <source>
        <strain evidence="1">NRRL 2769</strain>
    </source>
</reference>
<gene>
    <name evidence="1" type="ORF">BGZ80_000086</name>
</gene>
<dbReference type="AlphaFoldDB" id="A0A9P6T3N9"/>
<evidence type="ECO:0000313" key="1">
    <source>
        <dbReference type="EMBL" id="KAG0022515.1"/>
    </source>
</evidence>
<dbReference type="EMBL" id="JAAAID010000101">
    <property type="protein sequence ID" value="KAG0022515.1"/>
    <property type="molecule type" value="Genomic_DNA"/>
</dbReference>
<dbReference type="Proteomes" id="UP000703661">
    <property type="component" value="Unassembled WGS sequence"/>
</dbReference>
<comment type="caution">
    <text evidence="1">The sequence shown here is derived from an EMBL/GenBank/DDBJ whole genome shotgun (WGS) entry which is preliminary data.</text>
</comment>
<proteinExistence type="predicted"/>
<keyword evidence="2" id="KW-1185">Reference proteome</keyword>